<dbReference type="InterPro" id="IPR013216">
    <property type="entry name" value="Methyltransf_11"/>
</dbReference>
<dbReference type="EMBL" id="FRCZ01000012">
    <property type="protein sequence ID" value="SHN37657.1"/>
    <property type="molecule type" value="Genomic_DNA"/>
</dbReference>
<dbReference type="PANTHER" id="PTHR43861">
    <property type="entry name" value="TRANS-ACONITATE 2-METHYLTRANSFERASE-RELATED"/>
    <property type="match status" value="1"/>
</dbReference>
<dbReference type="SUPFAM" id="SSF53335">
    <property type="entry name" value="S-adenosyl-L-methionine-dependent methyltransferases"/>
    <property type="match status" value="1"/>
</dbReference>
<dbReference type="GO" id="GO:0008757">
    <property type="term" value="F:S-adenosylmethionine-dependent methyltransferase activity"/>
    <property type="evidence" value="ECO:0007669"/>
    <property type="project" value="InterPro"/>
</dbReference>
<gene>
    <name evidence="2" type="ORF">SAMN05216179_3847</name>
</gene>
<organism evidence="2 3">
    <name type="scientific">Gracilibacillus kekensis</name>
    <dbReference type="NCBI Taxonomy" id="1027249"/>
    <lineage>
        <taxon>Bacteria</taxon>
        <taxon>Bacillati</taxon>
        <taxon>Bacillota</taxon>
        <taxon>Bacilli</taxon>
        <taxon>Bacillales</taxon>
        <taxon>Bacillaceae</taxon>
        <taxon>Gracilibacillus</taxon>
    </lineage>
</organism>
<keyword evidence="2" id="KW-0489">Methyltransferase</keyword>
<reference evidence="2 3" key="1">
    <citation type="submission" date="2016-11" db="EMBL/GenBank/DDBJ databases">
        <authorList>
            <person name="Jaros S."/>
            <person name="Januszkiewicz K."/>
            <person name="Wedrychowicz H."/>
        </authorList>
    </citation>
    <scope>NUCLEOTIDE SEQUENCE [LARGE SCALE GENOMIC DNA]</scope>
    <source>
        <strain evidence="2 3">CGMCC 1.10681</strain>
    </source>
</reference>
<protein>
    <submittedName>
        <fullName evidence="2">Trans-aconitate methyltransferase</fullName>
    </submittedName>
</protein>
<keyword evidence="2" id="KW-0808">Transferase</keyword>
<dbReference type="CDD" id="cd02440">
    <property type="entry name" value="AdoMet_MTases"/>
    <property type="match status" value="1"/>
</dbReference>
<keyword evidence="3" id="KW-1185">Reference proteome</keyword>
<name>A0A1M7QZK6_9BACI</name>
<dbReference type="Pfam" id="PF08241">
    <property type="entry name" value="Methyltransf_11"/>
    <property type="match status" value="1"/>
</dbReference>
<dbReference type="AlphaFoldDB" id="A0A1M7QZK6"/>
<feature type="domain" description="Methyltransferase type 11" evidence="1">
    <location>
        <begin position="37"/>
        <end position="126"/>
    </location>
</feature>
<evidence type="ECO:0000313" key="2">
    <source>
        <dbReference type="EMBL" id="SHN37657.1"/>
    </source>
</evidence>
<evidence type="ECO:0000313" key="3">
    <source>
        <dbReference type="Proteomes" id="UP000184184"/>
    </source>
</evidence>
<dbReference type="InterPro" id="IPR029063">
    <property type="entry name" value="SAM-dependent_MTases_sf"/>
</dbReference>
<dbReference type="RefSeq" id="WP_073203411.1">
    <property type="nucleotide sequence ID" value="NZ_FRCZ01000012.1"/>
</dbReference>
<dbReference type="GO" id="GO:0032259">
    <property type="term" value="P:methylation"/>
    <property type="evidence" value="ECO:0007669"/>
    <property type="project" value="UniProtKB-KW"/>
</dbReference>
<proteinExistence type="predicted"/>
<dbReference type="Gene3D" id="3.40.50.150">
    <property type="entry name" value="Vaccinia Virus protein VP39"/>
    <property type="match status" value="1"/>
</dbReference>
<accession>A0A1M7QZK6</accession>
<sequence length="251" mass="28925">MVDEWQSNLYDDKHHFVSKYGKGILELLEPIKDEKILDVGCGTGDLAAEISKSGAIVRGIDKSESMIQTAKSKYSHLNFDTVDILKMNFNEEFDAIFSNAALHWLLQPKEGLQKIYQSLRKGGRFVAEFGGKNNVLEIRNALQEAYNDLFRDYPPLKNPWYFPSIAEYTTLMEEVGFTVHYARYYSRPTPLEGADGLANWLSMFGEGMLKHLQTDEKRRLIENVEKRLKSTLYVNHQWIADYCRIQVIGNK</sequence>
<dbReference type="PANTHER" id="PTHR43861:SF1">
    <property type="entry name" value="TRANS-ACONITATE 2-METHYLTRANSFERASE"/>
    <property type="match status" value="1"/>
</dbReference>
<dbReference type="STRING" id="1027249.SAMN05216179_3847"/>
<evidence type="ECO:0000259" key="1">
    <source>
        <dbReference type="Pfam" id="PF08241"/>
    </source>
</evidence>
<dbReference type="OrthoDB" id="9760689at2"/>
<dbReference type="Proteomes" id="UP000184184">
    <property type="component" value="Unassembled WGS sequence"/>
</dbReference>